<name>G0VKN4_NAUCA</name>
<feature type="compositionally biased region" description="Basic and acidic residues" evidence="1">
    <location>
        <begin position="177"/>
        <end position="186"/>
    </location>
</feature>
<keyword evidence="2" id="KW-0812">Transmembrane</keyword>
<dbReference type="Proteomes" id="UP000001640">
    <property type="component" value="Chromosome 10"/>
</dbReference>
<evidence type="ECO:0000256" key="1">
    <source>
        <dbReference type="SAM" id="MobiDB-lite"/>
    </source>
</evidence>
<evidence type="ECO:0000313" key="4">
    <source>
        <dbReference type="Proteomes" id="UP000001640"/>
    </source>
</evidence>
<dbReference type="GeneID" id="96905769"/>
<feature type="transmembrane region" description="Helical" evidence="2">
    <location>
        <begin position="86"/>
        <end position="107"/>
    </location>
</feature>
<proteinExistence type="predicted"/>
<evidence type="ECO:0000313" key="3">
    <source>
        <dbReference type="EMBL" id="CCC72071.1"/>
    </source>
</evidence>
<keyword evidence="4" id="KW-1185">Reference proteome</keyword>
<keyword evidence="2" id="KW-1133">Transmembrane helix</keyword>
<reference evidence="3 4" key="1">
    <citation type="journal article" date="2011" name="Proc. Natl. Acad. Sci. U.S.A.">
        <title>Evolutionary erosion of yeast sex chromosomes by mating-type switching accidents.</title>
        <authorList>
            <person name="Gordon J.L."/>
            <person name="Armisen D."/>
            <person name="Proux-Wera E."/>
            <person name="Oheigeartaigh S.S."/>
            <person name="Byrne K.P."/>
            <person name="Wolfe K.H."/>
        </authorList>
    </citation>
    <scope>NUCLEOTIDE SEQUENCE [LARGE SCALE GENOMIC DNA]</scope>
    <source>
        <strain evidence="4">ATCC 76901 / BCRC 22586 / CBS 4309 / NBRC 1992 / NRRL Y-12630</strain>
    </source>
</reference>
<dbReference type="InterPro" id="IPR025187">
    <property type="entry name" value="DUF4112"/>
</dbReference>
<dbReference type="OMA" id="TIGWAPL"/>
<dbReference type="FunCoup" id="G0VKN4">
    <property type="interactions" value="55"/>
</dbReference>
<organism evidence="3 4">
    <name type="scientific">Naumovozyma castellii</name>
    <name type="common">Yeast</name>
    <name type="synonym">Saccharomyces castellii</name>
    <dbReference type="NCBI Taxonomy" id="27288"/>
    <lineage>
        <taxon>Eukaryota</taxon>
        <taxon>Fungi</taxon>
        <taxon>Dikarya</taxon>
        <taxon>Ascomycota</taxon>
        <taxon>Saccharomycotina</taxon>
        <taxon>Saccharomycetes</taxon>
        <taxon>Saccharomycetales</taxon>
        <taxon>Saccharomycetaceae</taxon>
        <taxon>Naumovozyma</taxon>
    </lineage>
</organism>
<dbReference type="InParanoid" id="G0VKN4"/>
<protein>
    <submittedName>
        <fullName evidence="3">Uncharacterized protein</fullName>
    </submittedName>
</protein>
<gene>
    <name evidence="3" type="primary">NCAS0J00920</name>
    <name evidence="3" type="ordered locus">NCAS_0J00920</name>
</gene>
<dbReference type="HOGENOM" id="CLU_084558_1_0_1"/>
<dbReference type="RefSeq" id="XP_003678410.1">
    <property type="nucleotide sequence ID" value="XM_003678362.1"/>
</dbReference>
<dbReference type="Pfam" id="PF13430">
    <property type="entry name" value="DUF4112"/>
    <property type="match status" value="1"/>
</dbReference>
<dbReference type="PANTHER" id="PTHR35519:SF1">
    <property type="entry name" value="YALI0C06193P"/>
    <property type="match status" value="1"/>
</dbReference>
<feature type="region of interest" description="Disordered" evidence="1">
    <location>
        <begin position="177"/>
        <end position="221"/>
    </location>
</feature>
<dbReference type="AlphaFoldDB" id="G0VKN4"/>
<feature type="transmembrane region" description="Helical" evidence="2">
    <location>
        <begin position="128"/>
        <end position="151"/>
    </location>
</feature>
<dbReference type="KEGG" id="ncs:NCAS_0J00920"/>
<dbReference type="OrthoDB" id="2103474at2759"/>
<dbReference type="EMBL" id="HE576761">
    <property type="protein sequence ID" value="CCC72071.1"/>
    <property type="molecule type" value="Genomic_DNA"/>
</dbReference>
<accession>G0VKN4</accession>
<reference key="2">
    <citation type="submission" date="2011-08" db="EMBL/GenBank/DDBJ databases">
        <title>Genome sequence of Naumovozyma castellii.</title>
        <authorList>
            <person name="Gordon J.L."/>
            <person name="Armisen D."/>
            <person name="Proux-Wera E."/>
            <person name="OhEigeartaigh S.S."/>
            <person name="Byrne K.P."/>
            <person name="Wolfe K.H."/>
        </authorList>
    </citation>
    <scope>NUCLEOTIDE SEQUENCE</scope>
    <source>
        <strain>Type strain:CBS 4309</strain>
    </source>
</reference>
<dbReference type="eggNOG" id="ENOG502RXX6">
    <property type="taxonomic scope" value="Eukaryota"/>
</dbReference>
<keyword evidence="2" id="KW-0472">Membrane</keyword>
<evidence type="ECO:0000256" key="2">
    <source>
        <dbReference type="SAM" id="Phobius"/>
    </source>
</evidence>
<dbReference type="PANTHER" id="PTHR35519">
    <property type="entry name" value="MEMBRANE PROTEINS"/>
    <property type="match status" value="1"/>
</dbReference>
<sequence length="221" mass="25712">MSGFVENTVLGFGKDYLQEQAQEYAAGHFQPVRDPYYTKDGDKEVKLRLPESLFSKKDRKHWKQLQNKAWMHDKSMCGCCCWTETIGWAPLLSILPVIGPVLMYWVHNKLIESADDKFHLSNDLKLKMHGNIILDLCISLVPILGVVFAWLHACSTRNCAMIYNFVVEREIKRQADEKRVQQERQQRSQPRSFQTNGTHFERAAMPTPPPTAYQSKQRRNR</sequence>